<evidence type="ECO:0000313" key="2">
    <source>
        <dbReference type="Proteomes" id="UP000064967"/>
    </source>
</evidence>
<dbReference type="KEGG" id="llu:AKJ09_10595"/>
<accession>A0A0K1QE43</accession>
<protein>
    <submittedName>
        <fullName evidence="1">Uncharacterized protein</fullName>
    </submittedName>
</protein>
<name>A0A0K1QE43_9BACT</name>
<dbReference type="EMBL" id="CP012333">
    <property type="protein sequence ID" value="AKV03932.1"/>
    <property type="molecule type" value="Genomic_DNA"/>
</dbReference>
<proteinExistence type="predicted"/>
<dbReference type="STRING" id="1391654.AKJ09_10595"/>
<reference evidence="1 2" key="1">
    <citation type="submission" date="2015-08" db="EMBL/GenBank/DDBJ databases">
        <authorList>
            <person name="Babu N.S."/>
            <person name="Beckwith C.J."/>
            <person name="Beseler K.G."/>
            <person name="Brison A."/>
            <person name="Carone J.V."/>
            <person name="Caskin T.P."/>
            <person name="Diamond M."/>
            <person name="Durham M.E."/>
            <person name="Foxe J.M."/>
            <person name="Go M."/>
            <person name="Henderson B.A."/>
            <person name="Jones I.B."/>
            <person name="McGettigan J.A."/>
            <person name="Micheletti S.J."/>
            <person name="Nasrallah M.E."/>
            <person name="Ortiz D."/>
            <person name="Piller C.R."/>
            <person name="Privatt S.R."/>
            <person name="Schneider S.L."/>
            <person name="Sharp S."/>
            <person name="Smith T.C."/>
            <person name="Stanton J.D."/>
            <person name="Ullery H.E."/>
            <person name="Wilson R.J."/>
            <person name="Serrano M.G."/>
            <person name="Buck G."/>
            <person name="Lee V."/>
            <person name="Wang Y."/>
            <person name="Carvalho R."/>
            <person name="Voegtly L."/>
            <person name="Shi R."/>
            <person name="Duckworth R."/>
            <person name="Johnson A."/>
            <person name="Loviza R."/>
            <person name="Walstead R."/>
            <person name="Shah Z."/>
            <person name="Kiflezghi M."/>
            <person name="Wade K."/>
            <person name="Ball S.L."/>
            <person name="Bradley K.W."/>
            <person name="Asai D.J."/>
            <person name="Bowman C.A."/>
            <person name="Russell D.A."/>
            <person name="Pope W.H."/>
            <person name="Jacobs-Sera D."/>
            <person name="Hendrix R.W."/>
            <person name="Hatfull G.F."/>
        </authorList>
    </citation>
    <scope>NUCLEOTIDE SEQUENCE [LARGE SCALE GENOMIC DNA]</scope>
    <source>
        <strain evidence="1 2">DSM 27648</strain>
    </source>
</reference>
<sequence length="231" mass="24021">MSDDRLPERDDFMRAALRAARADVPSSARIDGIARAVRVAVAPPTPPQPARPTPSHTPWGAGPLKLVGVGAVVVAIGAAALAPRPAPVGLVPAMTSPVAVSSTTPSAVVSSPMPVATFETPAVDVNALPPAPRAQGSSRPVAMRDSAGEMTLLRAARASLARDPADALATCEEHARQYAHGALAEEREVLAIDALLRLSRHSEAVARATKFRATYPDSAYGPRLETLFARP</sequence>
<dbReference type="Proteomes" id="UP000064967">
    <property type="component" value="Chromosome"/>
</dbReference>
<evidence type="ECO:0000313" key="1">
    <source>
        <dbReference type="EMBL" id="AKV03932.1"/>
    </source>
</evidence>
<dbReference type="AlphaFoldDB" id="A0A0K1QE43"/>
<dbReference type="OrthoDB" id="5526694at2"/>
<gene>
    <name evidence="1" type="ORF">AKJ09_10595</name>
</gene>
<keyword evidence="2" id="KW-1185">Reference proteome</keyword>
<organism evidence="1 2">
    <name type="scientific">Labilithrix luteola</name>
    <dbReference type="NCBI Taxonomy" id="1391654"/>
    <lineage>
        <taxon>Bacteria</taxon>
        <taxon>Pseudomonadati</taxon>
        <taxon>Myxococcota</taxon>
        <taxon>Polyangia</taxon>
        <taxon>Polyangiales</taxon>
        <taxon>Labilitrichaceae</taxon>
        <taxon>Labilithrix</taxon>
    </lineage>
</organism>
<dbReference type="RefSeq" id="WP_146654619.1">
    <property type="nucleotide sequence ID" value="NZ_CP012333.1"/>
</dbReference>